<accession>A0A6A6RIT2</accession>
<name>A0A6A6RIT2_9PEZI</name>
<reference evidence="1" key="1">
    <citation type="journal article" date="2020" name="Stud. Mycol.">
        <title>101 Dothideomycetes genomes: a test case for predicting lifestyles and emergence of pathogens.</title>
        <authorList>
            <person name="Haridas S."/>
            <person name="Albert R."/>
            <person name="Binder M."/>
            <person name="Bloem J."/>
            <person name="Labutti K."/>
            <person name="Salamov A."/>
            <person name="Andreopoulos B."/>
            <person name="Baker S."/>
            <person name="Barry K."/>
            <person name="Bills G."/>
            <person name="Bluhm B."/>
            <person name="Cannon C."/>
            <person name="Castanera R."/>
            <person name="Culley D."/>
            <person name="Daum C."/>
            <person name="Ezra D."/>
            <person name="Gonzalez J."/>
            <person name="Henrissat B."/>
            <person name="Kuo A."/>
            <person name="Liang C."/>
            <person name="Lipzen A."/>
            <person name="Lutzoni F."/>
            <person name="Magnuson J."/>
            <person name="Mondo S."/>
            <person name="Nolan M."/>
            <person name="Ohm R."/>
            <person name="Pangilinan J."/>
            <person name="Park H.-J."/>
            <person name="Ramirez L."/>
            <person name="Alfaro M."/>
            <person name="Sun H."/>
            <person name="Tritt A."/>
            <person name="Yoshinaga Y."/>
            <person name="Zwiers L.-H."/>
            <person name="Turgeon B."/>
            <person name="Goodwin S."/>
            <person name="Spatafora J."/>
            <person name="Crous P."/>
            <person name="Grigoriev I."/>
        </authorList>
    </citation>
    <scope>NUCLEOTIDE SEQUENCE</scope>
    <source>
        <strain evidence="1">CBS 269.34</strain>
    </source>
</reference>
<evidence type="ECO:0000313" key="2">
    <source>
        <dbReference type="Proteomes" id="UP000799750"/>
    </source>
</evidence>
<keyword evidence="2" id="KW-1185">Reference proteome</keyword>
<evidence type="ECO:0000313" key="1">
    <source>
        <dbReference type="EMBL" id="KAF2503377.1"/>
    </source>
</evidence>
<proteinExistence type="predicted"/>
<dbReference type="AlphaFoldDB" id="A0A6A6RIT2"/>
<organism evidence="1 2">
    <name type="scientific">Lophium mytilinum</name>
    <dbReference type="NCBI Taxonomy" id="390894"/>
    <lineage>
        <taxon>Eukaryota</taxon>
        <taxon>Fungi</taxon>
        <taxon>Dikarya</taxon>
        <taxon>Ascomycota</taxon>
        <taxon>Pezizomycotina</taxon>
        <taxon>Dothideomycetes</taxon>
        <taxon>Pleosporomycetidae</taxon>
        <taxon>Mytilinidiales</taxon>
        <taxon>Mytilinidiaceae</taxon>
        <taxon>Lophium</taxon>
    </lineage>
</organism>
<gene>
    <name evidence="1" type="ORF">BU16DRAFT_577181</name>
</gene>
<dbReference type="EMBL" id="MU004181">
    <property type="protein sequence ID" value="KAF2503377.1"/>
    <property type="molecule type" value="Genomic_DNA"/>
</dbReference>
<sequence length="148" mass="16900">MSQSNIPKKPALVDRFLDLFDIDVNVPDKAGVEEMLEAAATLVHLLECHSEFETQKRGKAGRIYYCWHLARAAHEHAEVLERHQDPSPFNLTHVCVSKFIGIWYLIDKQPDVLKMKANDTDETMVPFGDAVHRAAKKCYDLVKLWIAV</sequence>
<dbReference type="Proteomes" id="UP000799750">
    <property type="component" value="Unassembled WGS sequence"/>
</dbReference>
<protein>
    <submittedName>
        <fullName evidence="1">Uncharacterized protein</fullName>
    </submittedName>
</protein>